<evidence type="ECO:0000259" key="9">
    <source>
        <dbReference type="Pfam" id="PF06750"/>
    </source>
</evidence>
<dbReference type="PANTHER" id="PTHR30487">
    <property type="entry name" value="TYPE 4 PREPILIN-LIKE PROTEINS LEADER PEPTIDE-PROCESSING ENZYME"/>
    <property type="match status" value="1"/>
</dbReference>
<dbReference type="InterPro" id="IPR050882">
    <property type="entry name" value="Prepilin_peptidase/N-MTase"/>
</dbReference>
<comment type="similarity">
    <text evidence="2">Belongs to the peptidase A24 family.</text>
</comment>
<accession>A0ABW9M837</accession>
<protein>
    <submittedName>
        <fullName evidence="10">A24 family peptidase</fullName>
        <ecNumber evidence="10">3.4.23.-</ecNumber>
    </submittedName>
</protein>
<sequence length="236" mass="27013">MIYPVLFFLGAIFGSFANLVINRKIKGESIISPPSHCESCGHRLYPWDLVPIFSFLFLKGKCRYCEDKISYENLIVEIIVGLLALIFINIDELIKSTLMFLAILLALIIAVIDLKSFDIYMDQIAVLVLMGIVYRYNFLGCNLEFIQIALIFTMIYAILYFTSQKSMGDGDIYFYLALFLFLPNHKIIYFILLSIWLGAISGIFIAIKNKSTKIPIPFCIYIFLSFLILNLPGVYL</sequence>
<evidence type="ECO:0000256" key="7">
    <source>
        <dbReference type="SAM" id="Phobius"/>
    </source>
</evidence>
<evidence type="ECO:0000256" key="5">
    <source>
        <dbReference type="ARBA" id="ARBA00022989"/>
    </source>
</evidence>
<evidence type="ECO:0000256" key="6">
    <source>
        <dbReference type="ARBA" id="ARBA00023136"/>
    </source>
</evidence>
<evidence type="ECO:0000313" key="11">
    <source>
        <dbReference type="Proteomes" id="UP001637996"/>
    </source>
</evidence>
<evidence type="ECO:0000259" key="8">
    <source>
        <dbReference type="Pfam" id="PF01478"/>
    </source>
</evidence>
<proteinExistence type="inferred from homology"/>
<name>A0ABW9M837_9FIRM</name>
<feature type="domain" description="Prepilin type IV endopeptidase peptidase" evidence="8">
    <location>
        <begin position="101"/>
        <end position="202"/>
    </location>
</feature>
<keyword evidence="4 7" id="KW-0812">Transmembrane</keyword>
<feature type="transmembrane region" description="Helical" evidence="7">
    <location>
        <begin position="97"/>
        <end position="114"/>
    </location>
</feature>
<feature type="transmembrane region" description="Helical" evidence="7">
    <location>
        <begin position="187"/>
        <end position="207"/>
    </location>
</feature>
<feature type="domain" description="Prepilin peptidase A24 N-terminal" evidence="9">
    <location>
        <begin position="9"/>
        <end position="87"/>
    </location>
</feature>
<feature type="transmembrane region" description="Helical" evidence="7">
    <location>
        <begin position="145"/>
        <end position="163"/>
    </location>
</feature>
<gene>
    <name evidence="10" type="ORF">ACCQ41_02390</name>
</gene>
<dbReference type="Pfam" id="PF01478">
    <property type="entry name" value="Peptidase_A24"/>
    <property type="match status" value="1"/>
</dbReference>
<dbReference type="RefSeq" id="WP_410030824.1">
    <property type="nucleotide sequence ID" value="NZ_JBGMEI010000002.1"/>
</dbReference>
<dbReference type="EMBL" id="JBGMEI010000002">
    <property type="protein sequence ID" value="MFO3665104.1"/>
    <property type="molecule type" value="Genomic_DNA"/>
</dbReference>
<keyword evidence="5 7" id="KW-1133">Transmembrane helix</keyword>
<dbReference type="Gene3D" id="1.20.120.1220">
    <property type="match status" value="1"/>
</dbReference>
<feature type="transmembrane region" description="Helical" evidence="7">
    <location>
        <begin position="74"/>
        <end position="90"/>
    </location>
</feature>
<comment type="subcellular location">
    <subcellularLocation>
        <location evidence="1">Cell membrane</location>
        <topology evidence="1">Multi-pass membrane protein</topology>
    </subcellularLocation>
</comment>
<evidence type="ECO:0000313" key="10">
    <source>
        <dbReference type="EMBL" id="MFO3665104.1"/>
    </source>
</evidence>
<feature type="transmembrane region" description="Helical" evidence="7">
    <location>
        <begin position="214"/>
        <end position="235"/>
    </location>
</feature>
<reference evidence="10 11" key="1">
    <citation type="journal article" date="2025" name="Anaerobe">
        <title>Description of Anaerococcus kampingiae sp. nov., Anaerococcus groningensis sp. nov., Anaerococcus martiniensis sp. nov., and Anaerococcus cruorum sp. nov., isolated from human clinical specimens.</title>
        <authorList>
            <person name="Boiten K.E."/>
            <person name="Meijer J."/>
            <person name="van Wezel E.M."/>
            <person name="Veloo A.C.M."/>
        </authorList>
    </citation>
    <scope>NUCLEOTIDE SEQUENCE [LARGE SCALE GENOMIC DNA]</scope>
    <source>
        <strain evidence="10 11">ENR0831</strain>
    </source>
</reference>
<keyword evidence="10" id="KW-0378">Hydrolase</keyword>
<dbReference type="GO" id="GO:0016787">
    <property type="term" value="F:hydrolase activity"/>
    <property type="evidence" value="ECO:0007669"/>
    <property type="project" value="UniProtKB-KW"/>
</dbReference>
<evidence type="ECO:0000256" key="1">
    <source>
        <dbReference type="ARBA" id="ARBA00004651"/>
    </source>
</evidence>
<organism evidence="10 11">
    <name type="scientific">Anaerococcus martiniensis</name>
    <dbReference type="NCBI Taxonomy" id="3115615"/>
    <lineage>
        <taxon>Bacteria</taxon>
        <taxon>Bacillati</taxon>
        <taxon>Bacillota</taxon>
        <taxon>Tissierellia</taxon>
        <taxon>Tissierellales</taxon>
        <taxon>Peptoniphilaceae</taxon>
        <taxon>Anaerococcus</taxon>
    </lineage>
</organism>
<dbReference type="InterPro" id="IPR000045">
    <property type="entry name" value="Prepilin_IV_endopep_pep"/>
</dbReference>
<keyword evidence="3" id="KW-1003">Cell membrane</keyword>
<dbReference type="Proteomes" id="UP001637996">
    <property type="component" value="Unassembled WGS sequence"/>
</dbReference>
<evidence type="ECO:0000256" key="2">
    <source>
        <dbReference type="ARBA" id="ARBA00005801"/>
    </source>
</evidence>
<keyword evidence="11" id="KW-1185">Reference proteome</keyword>
<dbReference type="InterPro" id="IPR010627">
    <property type="entry name" value="Prepilin_pept_A24_N"/>
</dbReference>
<evidence type="ECO:0000256" key="3">
    <source>
        <dbReference type="ARBA" id="ARBA00022475"/>
    </source>
</evidence>
<evidence type="ECO:0000256" key="4">
    <source>
        <dbReference type="ARBA" id="ARBA00022692"/>
    </source>
</evidence>
<keyword evidence="6 7" id="KW-0472">Membrane</keyword>
<dbReference type="Pfam" id="PF06750">
    <property type="entry name" value="A24_N_bact"/>
    <property type="match status" value="1"/>
</dbReference>
<dbReference type="PANTHER" id="PTHR30487:SF0">
    <property type="entry name" value="PREPILIN LEADER PEPTIDASE_N-METHYLTRANSFERASE-RELATED"/>
    <property type="match status" value="1"/>
</dbReference>
<comment type="caution">
    <text evidence="10">The sequence shown here is derived from an EMBL/GenBank/DDBJ whole genome shotgun (WGS) entry which is preliminary data.</text>
</comment>
<dbReference type="EC" id="3.4.23.-" evidence="10"/>